<dbReference type="InterPro" id="IPR011990">
    <property type="entry name" value="TPR-like_helical_dom_sf"/>
</dbReference>
<dbReference type="SUPFAM" id="SSF48452">
    <property type="entry name" value="TPR-like"/>
    <property type="match status" value="1"/>
</dbReference>
<dbReference type="AlphaFoldDB" id="A0A839ASZ7"/>
<evidence type="ECO:0008006" key="4">
    <source>
        <dbReference type="Google" id="ProtNLM"/>
    </source>
</evidence>
<protein>
    <recommendedName>
        <fullName evidence="4">Tetratricopeptide repeat protein</fullName>
    </recommendedName>
</protein>
<dbReference type="Proteomes" id="UP000563906">
    <property type="component" value="Unassembled WGS sequence"/>
</dbReference>
<feature type="chain" id="PRO_5032966755" description="Tetratricopeptide repeat protein" evidence="1">
    <location>
        <begin position="20"/>
        <end position="310"/>
    </location>
</feature>
<gene>
    <name evidence="2" type="ORF">H3Z83_09565</name>
</gene>
<keyword evidence="1" id="KW-0732">Signal</keyword>
<keyword evidence="3" id="KW-1185">Reference proteome</keyword>
<dbReference type="RefSeq" id="WP_182125264.1">
    <property type="nucleotide sequence ID" value="NZ_JACGLS010000004.1"/>
</dbReference>
<feature type="signal peptide" evidence="1">
    <location>
        <begin position="1"/>
        <end position="19"/>
    </location>
</feature>
<evidence type="ECO:0000313" key="3">
    <source>
        <dbReference type="Proteomes" id="UP000563906"/>
    </source>
</evidence>
<proteinExistence type="predicted"/>
<dbReference type="Pfam" id="PF13181">
    <property type="entry name" value="TPR_8"/>
    <property type="match status" value="1"/>
</dbReference>
<accession>A0A839ASZ7</accession>
<name>A0A839ASZ7_9FLAO</name>
<comment type="caution">
    <text evidence="2">The sequence shown here is derived from an EMBL/GenBank/DDBJ whole genome shotgun (WGS) entry which is preliminary data.</text>
</comment>
<evidence type="ECO:0000313" key="2">
    <source>
        <dbReference type="EMBL" id="MBA6156761.1"/>
    </source>
</evidence>
<reference evidence="2 3" key="1">
    <citation type="submission" date="2020-07" db="EMBL/GenBank/DDBJ databases">
        <title>Bacterium isolated from marine sediment.</title>
        <authorList>
            <person name="Shang D."/>
            <person name="Du Z.-J."/>
        </authorList>
    </citation>
    <scope>NUCLEOTIDE SEQUENCE [LARGE SCALE GENOMIC DNA]</scope>
    <source>
        <strain evidence="2 3">S7007</strain>
    </source>
</reference>
<dbReference type="Gene3D" id="1.25.40.10">
    <property type="entry name" value="Tetratricopeptide repeat domain"/>
    <property type="match status" value="2"/>
</dbReference>
<sequence>MNKIVFSFLFFLLSFTSFSQDSIPALVNPLEKNNIKFQENFFKALSQKAIFNYQKAIQYLEECNELVANNKAVLFELSKNYSKLNRNTEAIEYINLALNKDAENLWLLEHKVDILKKTAFFEEAIKTQEKIAAKHPKKKQLLVFLHLQNSDIIAAKKVLSELEEAQLLNSRLRRIQDKLYNKQPKTDTKKNNIVNTDVFSSFKKEKSFNNLKALLDKLSIDNHTDFLKYSEQGLALFPAQPFVYLMNGKALNNKNQFKKAIESLQNGIDFVIDNNEIEAKFYLEIAKAYQGLNDIKKSNSFKNKAAKILK</sequence>
<organism evidence="2 3">
    <name type="scientific">Tenacibaculum pelagium</name>
    <dbReference type="NCBI Taxonomy" id="2759527"/>
    <lineage>
        <taxon>Bacteria</taxon>
        <taxon>Pseudomonadati</taxon>
        <taxon>Bacteroidota</taxon>
        <taxon>Flavobacteriia</taxon>
        <taxon>Flavobacteriales</taxon>
        <taxon>Flavobacteriaceae</taxon>
        <taxon>Tenacibaculum</taxon>
    </lineage>
</organism>
<evidence type="ECO:0000256" key="1">
    <source>
        <dbReference type="SAM" id="SignalP"/>
    </source>
</evidence>
<dbReference type="InterPro" id="IPR019734">
    <property type="entry name" value="TPR_rpt"/>
</dbReference>
<dbReference type="EMBL" id="JACGLS010000004">
    <property type="protein sequence ID" value="MBA6156761.1"/>
    <property type="molecule type" value="Genomic_DNA"/>
</dbReference>